<dbReference type="KEGG" id="chyd:H4K34_04965"/>
<reference evidence="1 2" key="1">
    <citation type="submission" date="2020-08" db="EMBL/GenBank/DDBJ databases">
        <title>Croceimicrobium hydrocarbonivorans gen. nov., sp. nov., a novel marine bacterium isolated from a bacterial consortium that degrades polyethylene terephthalate.</title>
        <authorList>
            <person name="Liu R."/>
        </authorList>
    </citation>
    <scope>NUCLEOTIDE SEQUENCE [LARGE SCALE GENOMIC DNA]</scope>
    <source>
        <strain evidence="1 2">A20-9</strain>
    </source>
</reference>
<name>A0A7H0VHJ6_9FLAO</name>
<evidence type="ECO:0000313" key="1">
    <source>
        <dbReference type="EMBL" id="QNR25194.1"/>
    </source>
</evidence>
<dbReference type="Proteomes" id="UP000516305">
    <property type="component" value="Chromosome"/>
</dbReference>
<accession>A0A7H0VHJ6</accession>
<dbReference type="EMBL" id="CP060139">
    <property type="protein sequence ID" value="QNR25194.1"/>
    <property type="molecule type" value="Genomic_DNA"/>
</dbReference>
<sequence length="182" mass="20906">MTQFSRKLAQVLSRWLVLSVMLGITSINAKAQIDSLHSLPSSSCESCFILENEIFCFHWNSDRSLKLITHSTPASLLAAKNYEAYWSKTIFEVYDSNGKLLCRKTSLFRCKGDATMILQLKAIQLLDSGFEVFSESQFREKTTHKVYDKSGRFLEQLESDERTISRCISQALYNSRCYNDIE</sequence>
<proteinExistence type="predicted"/>
<protein>
    <submittedName>
        <fullName evidence="1">Uncharacterized protein</fullName>
    </submittedName>
</protein>
<evidence type="ECO:0000313" key="2">
    <source>
        <dbReference type="Proteomes" id="UP000516305"/>
    </source>
</evidence>
<dbReference type="AlphaFoldDB" id="A0A7H0VHJ6"/>
<keyword evidence="2" id="KW-1185">Reference proteome</keyword>
<organism evidence="1 2">
    <name type="scientific">Croceimicrobium hydrocarbonivorans</name>
    <dbReference type="NCBI Taxonomy" id="2761580"/>
    <lineage>
        <taxon>Bacteria</taxon>
        <taxon>Pseudomonadati</taxon>
        <taxon>Bacteroidota</taxon>
        <taxon>Flavobacteriia</taxon>
        <taxon>Flavobacteriales</taxon>
        <taxon>Owenweeksiaceae</taxon>
        <taxon>Croceimicrobium</taxon>
    </lineage>
</organism>
<dbReference type="RefSeq" id="WP_210759720.1">
    <property type="nucleotide sequence ID" value="NZ_CP060139.1"/>
</dbReference>
<gene>
    <name evidence="1" type="ORF">H4K34_04965</name>
</gene>